<dbReference type="PIRSF" id="PIRSF000445">
    <property type="entry name" value="4pyrrol_synth_GluRdtase"/>
    <property type="match status" value="1"/>
</dbReference>
<comment type="function">
    <text evidence="8">Catalyzes the NADPH-dependent reduction of glutamyl-tRNA(Glu) to glutamate 1-semialdehyde (GSA).</text>
</comment>
<dbReference type="HAMAP" id="MF_00087">
    <property type="entry name" value="Glu_tRNA_reductase"/>
    <property type="match status" value="1"/>
</dbReference>
<feature type="binding site" evidence="8">
    <location>
        <begin position="206"/>
        <end position="211"/>
    </location>
    <ligand>
        <name>NADP(+)</name>
        <dbReference type="ChEBI" id="CHEBI:58349"/>
    </ligand>
</feature>
<keyword evidence="6 8" id="KW-0627">Porphyrin biosynthesis</keyword>
<dbReference type="InterPro" id="IPR006151">
    <property type="entry name" value="Shikm_DH/Glu-tRNA_Rdtase"/>
</dbReference>
<dbReference type="Proteomes" id="UP001158067">
    <property type="component" value="Unassembled WGS sequence"/>
</dbReference>
<dbReference type="EC" id="1.2.1.70" evidence="3 8"/>
<dbReference type="SUPFAM" id="SSF51735">
    <property type="entry name" value="NAD(P)-binding Rossmann-fold domains"/>
    <property type="match status" value="1"/>
</dbReference>
<comment type="miscellaneous">
    <text evidence="8">During catalysis, the active site Cys acts as a nucleophile attacking the alpha-carbonyl group of tRNA-bound glutamate with the formation of a thioester intermediate between enzyme and glutamate, and the concomitant release of tRNA(Glu). The thioester intermediate is finally reduced by direct hydride transfer from NADPH, to form the product GSA.</text>
</comment>
<feature type="binding site" evidence="8">
    <location>
        <begin position="130"/>
        <end position="132"/>
    </location>
    <ligand>
        <name>substrate</name>
    </ligand>
</feature>
<evidence type="ECO:0000256" key="6">
    <source>
        <dbReference type="ARBA" id="ARBA00023244"/>
    </source>
</evidence>
<dbReference type="InterPro" id="IPR000343">
    <property type="entry name" value="4pyrrol_synth_GluRdtase"/>
</dbReference>
<feature type="site" description="Important for activity" evidence="8">
    <location>
        <position position="115"/>
    </location>
</feature>
<keyword evidence="4 8" id="KW-0521">NADP</keyword>
<feature type="active site" description="Nucleophile" evidence="8">
    <location>
        <position position="50"/>
    </location>
</feature>
<protein>
    <recommendedName>
        <fullName evidence="3 8">Glutamyl-tRNA reductase</fullName>
        <shortName evidence="8">GluTR</shortName>
        <ecNumber evidence="3 8">1.2.1.70</ecNumber>
    </recommendedName>
</protein>
<dbReference type="Pfam" id="PF00745">
    <property type="entry name" value="GlutR_dimer"/>
    <property type="match status" value="1"/>
</dbReference>
<comment type="pathway">
    <text evidence="1 8 9">Porphyrin-containing compound metabolism; protoporphyrin-IX biosynthesis; 5-aminolevulinate from L-glutamyl-tRNA(Glu): step 1/2.</text>
</comment>
<dbReference type="InterPro" id="IPR015896">
    <property type="entry name" value="4pyrrol_synth_GluRdtase_dimer"/>
</dbReference>
<evidence type="ECO:0000256" key="5">
    <source>
        <dbReference type="ARBA" id="ARBA00023002"/>
    </source>
</evidence>
<gene>
    <name evidence="8" type="primary">hemA</name>
    <name evidence="11" type="ORF">SAMN06265222_12215</name>
</gene>
<evidence type="ECO:0000256" key="3">
    <source>
        <dbReference type="ARBA" id="ARBA00012970"/>
    </source>
</evidence>
<feature type="binding site" evidence="8">
    <location>
        <begin position="49"/>
        <end position="52"/>
    </location>
    <ligand>
        <name>substrate</name>
    </ligand>
</feature>
<evidence type="ECO:0000256" key="8">
    <source>
        <dbReference type="HAMAP-Rule" id="MF_00087"/>
    </source>
</evidence>
<dbReference type="CDD" id="cd05213">
    <property type="entry name" value="NAD_bind_Glutamyl_tRNA_reduct"/>
    <property type="match status" value="1"/>
</dbReference>
<dbReference type="PANTHER" id="PTHR43013:SF1">
    <property type="entry name" value="GLUTAMYL-TRNA REDUCTASE"/>
    <property type="match status" value="1"/>
</dbReference>
<comment type="similarity">
    <text evidence="2 8 9">Belongs to the glutamyl-tRNA reductase family.</text>
</comment>
<keyword evidence="12" id="KW-1185">Reference proteome</keyword>
<dbReference type="PROSITE" id="PS50206">
    <property type="entry name" value="RHODANESE_3"/>
    <property type="match status" value="1"/>
</dbReference>
<comment type="caution">
    <text evidence="11">The sequence shown here is derived from an EMBL/GenBank/DDBJ whole genome shotgun (WGS) entry which is preliminary data.</text>
</comment>
<dbReference type="EMBL" id="FXUG01000022">
    <property type="protein sequence ID" value="SMP76825.1"/>
    <property type="molecule type" value="Genomic_DNA"/>
</dbReference>
<evidence type="ECO:0000259" key="10">
    <source>
        <dbReference type="PROSITE" id="PS50206"/>
    </source>
</evidence>
<sequence length="441" mass="48087">MTLQMIGCSHHTTAVEAREQLSFSAEQTQWALAQFAQQFEGAELVVLSTCNRVELYAAGGAFGVGIGAVPPATGTLSMEQASKALNEFVAKCLNKPTDFVSQHMTIRQGRDAIDHLFLVAASLDSMVVGEAQILSQVKQAYDSSNLADATGPITHAAFQASNRAAKRVQTETSIHRRRLSVPSVAVGEVVPEVFETLKGKRVVCCGAGEMAEETLRYLKAAGSDNICIVNRGHDRAVALGEAFGAETQPLTSLHDEIVGADLLIGTTSSEHPLVDASTFAKLNAKRAGRVLLVLDLAVPRDFDPAIGDEAGVYLYQIDDLRAACDRNRREREKQWPKAKRILDEEADRFFQSLQQRATGPIIAQLRRQAEEVKAAELQRLMDKLNGSTDTAMTKEIEKSFDRLTNKLLHPPMASLRDDAADGHSRGLLEALRHLFNLGDDQ</sequence>
<dbReference type="NCBIfam" id="TIGR01035">
    <property type="entry name" value="hemA"/>
    <property type="match status" value="1"/>
</dbReference>
<evidence type="ECO:0000256" key="7">
    <source>
        <dbReference type="ARBA" id="ARBA00047464"/>
    </source>
</evidence>
<proteinExistence type="inferred from homology"/>
<evidence type="ECO:0000256" key="4">
    <source>
        <dbReference type="ARBA" id="ARBA00022857"/>
    </source>
</evidence>
<dbReference type="SUPFAM" id="SSF69075">
    <property type="entry name" value="Glutamyl tRNA-reductase dimerization domain"/>
    <property type="match status" value="1"/>
</dbReference>
<dbReference type="InterPro" id="IPR018214">
    <property type="entry name" value="GluRdtase_CS"/>
</dbReference>
<organism evidence="11 12">
    <name type="scientific">Neorhodopirellula lusitana</name>
    <dbReference type="NCBI Taxonomy" id="445327"/>
    <lineage>
        <taxon>Bacteria</taxon>
        <taxon>Pseudomonadati</taxon>
        <taxon>Planctomycetota</taxon>
        <taxon>Planctomycetia</taxon>
        <taxon>Pirellulales</taxon>
        <taxon>Pirellulaceae</taxon>
        <taxon>Neorhodopirellula</taxon>
    </lineage>
</organism>
<feature type="domain" description="Rhodanese" evidence="10">
    <location>
        <begin position="202"/>
        <end position="245"/>
    </location>
</feature>
<dbReference type="RefSeq" id="WP_283435277.1">
    <property type="nucleotide sequence ID" value="NZ_CAWLDM010000001.1"/>
</dbReference>
<evidence type="ECO:0000313" key="11">
    <source>
        <dbReference type="EMBL" id="SMP76825.1"/>
    </source>
</evidence>
<dbReference type="PROSITE" id="PS00747">
    <property type="entry name" value="GLUTR"/>
    <property type="match status" value="1"/>
</dbReference>
<dbReference type="InterPro" id="IPR036291">
    <property type="entry name" value="NAD(P)-bd_dom_sf"/>
</dbReference>
<comment type="catalytic activity">
    <reaction evidence="7 8 9">
        <text>(S)-4-amino-5-oxopentanoate + tRNA(Glu) + NADP(+) = L-glutamyl-tRNA(Glu) + NADPH + H(+)</text>
        <dbReference type="Rhea" id="RHEA:12344"/>
        <dbReference type="Rhea" id="RHEA-COMP:9663"/>
        <dbReference type="Rhea" id="RHEA-COMP:9680"/>
        <dbReference type="ChEBI" id="CHEBI:15378"/>
        <dbReference type="ChEBI" id="CHEBI:57501"/>
        <dbReference type="ChEBI" id="CHEBI:57783"/>
        <dbReference type="ChEBI" id="CHEBI:58349"/>
        <dbReference type="ChEBI" id="CHEBI:78442"/>
        <dbReference type="ChEBI" id="CHEBI:78520"/>
        <dbReference type="EC" id="1.2.1.70"/>
    </reaction>
</comment>
<dbReference type="Gene3D" id="3.30.460.30">
    <property type="entry name" value="Glutamyl-tRNA reductase, N-terminal domain"/>
    <property type="match status" value="1"/>
</dbReference>
<evidence type="ECO:0000313" key="12">
    <source>
        <dbReference type="Proteomes" id="UP001158067"/>
    </source>
</evidence>
<dbReference type="Pfam" id="PF01488">
    <property type="entry name" value="Shikimate_DH"/>
    <property type="match status" value="1"/>
</dbReference>
<dbReference type="InterPro" id="IPR015895">
    <property type="entry name" value="4pyrrol_synth_GluRdtase_N"/>
</dbReference>
<reference evidence="11 12" key="1">
    <citation type="submission" date="2017-05" db="EMBL/GenBank/DDBJ databases">
        <authorList>
            <person name="Varghese N."/>
            <person name="Submissions S."/>
        </authorList>
    </citation>
    <scope>NUCLEOTIDE SEQUENCE [LARGE SCALE GENOMIC DNA]</scope>
    <source>
        <strain evidence="11 12">DSM 25457</strain>
    </source>
</reference>
<evidence type="ECO:0000256" key="9">
    <source>
        <dbReference type="RuleBase" id="RU000584"/>
    </source>
</evidence>
<dbReference type="InterPro" id="IPR036453">
    <property type="entry name" value="GluRdtase_dimer_dom_sf"/>
</dbReference>
<comment type="subunit">
    <text evidence="8">Homodimer.</text>
</comment>
<evidence type="ECO:0000256" key="1">
    <source>
        <dbReference type="ARBA" id="ARBA00005059"/>
    </source>
</evidence>
<keyword evidence="5 8" id="KW-0560">Oxidoreductase</keyword>
<comment type="domain">
    <text evidence="8">Possesses an unusual extended V-shaped dimeric structure with each monomer consisting of three distinct domains arranged along a curved 'spinal' alpha-helix. The N-terminal catalytic domain specifically recognizes the glutamate moiety of the substrate. The second domain is the NADPH-binding domain, and the third C-terminal domain is responsible for dimerization.</text>
</comment>
<dbReference type="PANTHER" id="PTHR43013">
    <property type="entry name" value="GLUTAMYL-TRNA REDUCTASE"/>
    <property type="match status" value="1"/>
</dbReference>
<accession>A0ABY1QRM3</accession>
<name>A0ABY1QRM3_9BACT</name>
<feature type="binding site" evidence="8">
    <location>
        <position position="136"/>
    </location>
    <ligand>
        <name>substrate</name>
    </ligand>
</feature>
<evidence type="ECO:0000256" key="2">
    <source>
        <dbReference type="ARBA" id="ARBA00005916"/>
    </source>
</evidence>
<dbReference type="Pfam" id="PF05201">
    <property type="entry name" value="GlutR_N"/>
    <property type="match status" value="1"/>
</dbReference>
<dbReference type="Gene3D" id="3.40.50.720">
    <property type="entry name" value="NAD(P)-binding Rossmann-like Domain"/>
    <property type="match status" value="1"/>
</dbReference>
<dbReference type="SUPFAM" id="SSF69742">
    <property type="entry name" value="Glutamyl tRNA-reductase catalytic, N-terminal domain"/>
    <property type="match status" value="1"/>
</dbReference>
<feature type="binding site" evidence="8">
    <location>
        <position position="125"/>
    </location>
    <ligand>
        <name>substrate</name>
    </ligand>
</feature>
<dbReference type="InterPro" id="IPR001763">
    <property type="entry name" value="Rhodanese-like_dom"/>
</dbReference>
<dbReference type="InterPro" id="IPR036343">
    <property type="entry name" value="GluRdtase_N_sf"/>
</dbReference>